<gene>
    <name evidence="1" type="ORF">CHK_0818</name>
</gene>
<dbReference type="AlphaFoldDB" id="A0A0M2NL12"/>
<reference evidence="1 2" key="1">
    <citation type="submission" date="2015-04" db="EMBL/GenBank/DDBJ databases">
        <title>Draft genome sequence of bacteremic isolate Catabacter hongkongensis type strain HKU16T.</title>
        <authorList>
            <person name="Lau S.K."/>
            <person name="Teng J.L."/>
            <person name="Huang Y."/>
            <person name="Curreem S.O."/>
            <person name="Tsui S.K."/>
            <person name="Woo P.C."/>
        </authorList>
    </citation>
    <scope>NUCLEOTIDE SEQUENCE [LARGE SCALE GENOMIC DNA]</scope>
    <source>
        <strain evidence="1 2">HKU16</strain>
    </source>
</reference>
<dbReference type="STRING" id="270498.CHK_0818"/>
<evidence type="ECO:0000313" key="2">
    <source>
        <dbReference type="Proteomes" id="UP000034076"/>
    </source>
</evidence>
<comment type="caution">
    <text evidence="1">The sequence shown here is derived from an EMBL/GenBank/DDBJ whole genome shotgun (WGS) entry which is preliminary data.</text>
</comment>
<evidence type="ECO:0000313" key="1">
    <source>
        <dbReference type="EMBL" id="KKI51651.1"/>
    </source>
</evidence>
<dbReference type="EMBL" id="LAYJ01000068">
    <property type="protein sequence ID" value="KKI51651.1"/>
    <property type="molecule type" value="Genomic_DNA"/>
</dbReference>
<organism evidence="1 2">
    <name type="scientific">Christensenella hongkongensis</name>
    <dbReference type="NCBI Taxonomy" id="270498"/>
    <lineage>
        <taxon>Bacteria</taxon>
        <taxon>Bacillati</taxon>
        <taxon>Bacillota</taxon>
        <taxon>Clostridia</taxon>
        <taxon>Christensenellales</taxon>
        <taxon>Christensenellaceae</taxon>
        <taxon>Christensenella</taxon>
    </lineage>
</organism>
<name>A0A0M2NL12_9FIRM</name>
<proteinExistence type="predicted"/>
<dbReference type="Proteomes" id="UP000034076">
    <property type="component" value="Unassembled WGS sequence"/>
</dbReference>
<accession>A0A0M2NL12</accession>
<sequence>MAIRRLELKQKQDDFHPAFCVFLLFTETIKQIKNTLLAF</sequence>
<keyword evidence="2" id="KW-1185">Reference proteome</keyword>
<protein>
    <submittedName>
        <fullName evidence="1">Uncharacterized protein</fullName>
    </submittedName>
</protein>